<dbReference type="PANTHER" id="PTHR47364">
    <property type="entry name" value="CYSTEINE PROTEINASE INHIBITOR 5"/>
    <property type="match status" value="1"/>
</dbReference>
<feature type="domain" description="Cystatin" evidence="4">
    <location>
        <begin position="339"/>
        <end position="430"/>
    </location>
</feature>
<dbReference type="KEGG" id="dpx:DAPPUDRAFT_232534"/>
<evidence type="ECO:0000313" key="6">
    <source>
        <dbReference type="Proteomes" id="UP000000305"/>
    </source>
</evidence>
<gene>
    <name evidence="5" type="ORF">DAPPUDRAFT_232534</name>
</gene>
<evidence type="ECO:0000259" key="4">
    <source>
        <dbReference type="SMART" id="SM00043"/>
    </source>
</evidence>
<evidence type="ECO:0000256" key="1">
    <source>
        <dbReference type="ARBA" id="ARBA00009403"/>
    </source>
</evidence>
<dbReference type="OrthoDB" id="1908104at2759"/>
<dbReference type="PhylomeDB" id="E9FR52"/>
<dbReference type="Proteomes" id="UP000000305">
    <property type="component" value="Unassembled WGS sequence"/>
</dbReference>
<dbReference type="SUPFAM" id="SSF54403">
    <property type="entry name" value="Cystatin/monellin"/>
    <property type="match status" value="3"/>
</dbReference>
<accession>E9FR52</accession>
<evidence type="ECO:0000256" key="2">
    <source>
        <dbReference type="SAM" id="MobiDB-lite"/>
    </source>
</evidence>
<dbReference type="EMBL" id="GL732523">
    <property type="protein sequence ID" value="EFX90102.1"/>
    <property type="molecule type" value="Genomic_DNA"/>
</dbReference>
<proteinExistence type="inferred from homology"/>
<dbReference type="GO" id="GO:0004869">
    <property type="term" value="F:cysteine-type endopeptidase inhibitor activity"/>
    <property type="evidence" value="ECO:0007669"/>
    <property type="project" value="InterPro"/>
</dbReference>
<feature type="region of interest" description="Disordered" evidence="2">
    <location>
        <begin position="434"/>
        <end position="463"/>
    </location>
</feature>
<feature type="domain" description="Cystatin" evidence="4">
    <location>
        <begin position="191"/>
        <end position="287"/>
    </location>
</feature>
<dbReference type="PANTHER" id="PTHR47364:SF2">
    <property type="entry name" value="CYSTEINE PROTEINASE INHIBITOR 5"/>
    <property type="match status" value="1"/>
</dbReference>
<dbReference type="AlphaFoldDB" id="E9FR52"/>
<dbReference type="InParanoid" id="E9FR52"/>
<protein>
    <recommendedName>
        <fullName evidence="4">Cystatin domain-containing protein</fullName>
    </recommendedName>
</protein>
<dbReference type="PROSITE" id="PS00287">
    <property type="entry name" value="CYSTATIN"/>
    <property type="match status" value="1"/>
</dbReference>
<organism evidence="5 6">
    <name type="scientific">Daphnia pulex</name>
    <name type="common">Water flea</name>
    <dbReference type="NCBI Taxonomy" id="6669"/>
    <lineage>
        <taxon>Eukaryota</taxon>
        <taxon>Metazoa</taxon>
        <taxon>Ecdysozoa</taxon>
        <taxon>Arthropoda</taxon>
        <taxon>Crustacea</taxon>
        <taxon>Branchiopoda</taxon>
        <taxon>Diplostraca</taxon>
        <taxon>Cladocera</taxon>
        <taxon>Anomopoda</taxon>
        <taxon>Daphniidae</taxon>
        <taxon>Daphnia</taxon>
    </lineage>
</organism>
<sequence>MVAQYLPTKGLLLLVVLVLIFAGATSNSLNKRHVRVKRDKRPIGLPISTPIKTDDAFLGTGGPISSGFLPSNLDESSLTRLQVPGFSRPNLDAFSSVEEDDSLTKLHVPGVSRPSAGAAFSSIDQEDSFTKLQVPGVSRPNSGGFPPITTFDESSLTQLQVPGFSNQNVGGFSFNVDESLAKRQVSSTSRPISVGFYRIDVDDVEVKEIALFAAKALSKSQNSILKLNKIILAEAEDVAGKNFKLVLRLENLDEEEVSFSKSFINCEVVVFDQSWTSTRILRESDCSDTKSIPIASDSTSEVESALDGTNPFTSGLFPPNNVVADASPAKRQIPTTQRPIGGGFSQIDVDNDVKEIAIFAGTAIASKRNSGPARVTKIAKAESQIVAGTNYKLTLELNQPLATEKFLICDALIFDQSWTKTRILSEHRCKVNNNPTSDKPIVVGENSPKNSSSARGSLPIKENDSLPKREVPVVAIDNNNKFSSIDVDDPDVKAVGEFAMKVANTAAASSGHSAPVKLVKILKAEWQVVDAVGRNFKLTLELDDGAEESLLCVVSVFEQSTWKSNSSWTNSRTLTESTCFATRRNS</sequence>
<name>E9FR52_DAPPU</name>
<comment type="similarity">
    <text evidence="1">Belongs to the cystatin family.</text>
</comment>
<evidence type="ECO:0000256" key="3">
    <source>
        <dbReference type="SAM" id="SignalP"/>
    </source>
</evidence>
<keyword evidence="6" id="KW-1185">Reference proteome</keyword>
<dbReference type="SMART" id="SM00043">
    <property type="entry name" value="CY"/>
    <property type="match status" value="2"/>
</dbReference>
<dbReference type="Gene3D" id="3.10.450.10">
    <property type="match status" value="3"/>
</dbReference>
<reference evidence="5 6" key="1">
    <citation type="journal article" date="2011" name="Science">
        <title>The ecoresponsive genome of Daphnia pulex.</title>
        <authorList>
            <person name="Colbourne J.K."/>
            <person name="Pfrender M.E."/>
            <person name="Gilbert D."/>
            <person name="Thomas W.K."/>
            <person name="Tucker A."/>
            <person name="Oakley T.H."/>
            <person name="Tokishita S."/>
            <person name="Aerts A."/>
            <person name="Arnold G.J."/>
            <person name="Basu M.K."/>
            <person name="Bauer D.J."/>
            <person name="Caceres C.E."/>
            <person name="Carmel L."/>
            <person name="Casola C."/>
            <person name="Choi J.H."/>
            <person name="Detter J.C."/>
            <person name="Dong Q."/>
            <person name="Dusheyko S."/>
            <person name="Eads B.D."/>
            <person name="Frohlich T."/>
            <person name="Geiler-Samerotte K.A."/>
            <person name="Gerlach D."/>
            <person name="Hatcher P."/>
            <person name="Jogdeo S."/>
            <person name="Krijgsveld J."/>
            <person name="Kriventseva E.V."/>
            <person name="Kultz D."/>
            <person name="Laforsch C."/>
            <person name="Lindquist E."/>
            <person name="Lopez J."/>
            <person name="Manak J.R."/>
            <person name="Muller J."/>
            <person name="Pangilinan J."/>
            <person name="Patwardhan R.P."/>
            <person name="Pitluck S."/>
            <person name="Pritham E.J."/>
            <person name="Rechtsteiner A."/>
            <person name="Rho M."/>
            <person name="Rogozin I.B."/>
            <person name="Sakarya O."/>
            <person name="Salamov A."/>
            <person name="Schaack S."/>
            <person name="Shapiro H."/>
            <person name="Shiga Y."/>
            <person name="Skalitzky C."/>
            <person name="Smith Z."/>
            <person name="Souvorov A."/>
            <person name="Sung W."/>
            <person name="Tang Z."/>
            <person name="Tsuchiya D."/>
            <person name="Tu H."/>
            <person name="Vos H."/>
            <person name="Wang M."/>
            <person name="Wolf Y.I."/>
            <person name="Yamagata H."/>
            <person name="Yamada T."/>
            <person name="Ye Y."/>
            <person name="Shaw J.R."/>
            <person name="Andrews J."/>
            <person name="Crease T.J."/>
            <person name="Tang H."/>
            <person name="Lucas S.M."/>
            <person name="Robertson H.M."/>
            <person name="Bork P."/>
            <person name="Koonin E.V."/>
            <person name="Zdobnov E.M."/>
            <person name="Grigoriev I.V."/>
            <person name="Lynch M."/>
            <person name="Boore J.L."/>
        </authorList>
    </citation>
    <scope>NUCLEOTIDE SEQUENCE [LARGE SCALE GENOMIC DNA]</scope>
</reference>
<dbReference type="InterPro" id="IPR000010">
    <property type="entry name" value="Cystatin_dom"/>
</dbReference>
<evidence type="ECO:0000313" key="5">
    <source>
        <dbReference type="EMBL" id="EFX90102.1"/>
    </source>
</evidence>
<feature type="signal peptide" evidence="3">
    <location>
        <begin position="1"/>
        <end position="26"/>
    </location>
</feature>
<keyword evidence="3" id="KW-0732">Signal</keyword>
<dbReference type="InterPro" id="IPR018073">
    <property type="entry name" value="Prot_inh_cystat_CS"/>
</dbReference>
<dbReference type="HOGENOM" id="CLU_465599_0_0_1"/>
<feature type="chain" id="PRO_5018586802" description="Cystatin domain-containing protein" evidence="3">
    <location>
        <begin position="27"/>
        <end position="586"/>
    </location>
</feature>
<dbReference type="InterPro" id="IPR046350">
    <property type="entry name" value="Cystatin_sf"/>
</dbReference>
<dbReference type="CDD" id="cd00042">
    <property type="entry name" value="CY"/>
    <property type="match status" value="3"/>
</dbReference>